<reference evidence="6" key="1">
    <citation type="submission" date="2020-12" db="EMBL/GenBank/DDBJ databases">
        <title>Oil enriched cultivation method for isolating marine PHA-producing bacteria.</title>
        <authorList>
            <person name="Zheng W."/>
            <person name="Yu S."/>
            <person name="Huang Y."/>
        </authorList>
    </citation>
    <scope>NUCLEOTIDE SEQUENCE</scope>
    <source>
        <strain evidence="6">SY-2-12</strain>
    </source>
</reference>
<evidence type="ECO:0000313" key="6">
    <source>
        <dbReference type="EMBL" id="MBN9670278.1"/>
    </source>
</evidence>
<dbReference type="EMBL" id="JAEKJZ010000001">
    <property type="protein sequence ID" value="MBN9670278.1"/>
    <property type="molecule type" value="Genomic_DNA"/>
</dbReference>
<dbReference type="PRINTS" id="PR00039">
    <property type="entry name" value="HTHLYSR"/>
</dbReference>
<dbReference type="InterPro" id="IPR000847">
    <property type="entry name" value="LysR_HTH_N"/>
</dbReference>
<dbReference type="AlphaFoldDB" id="A0A939EC76"/>
<protein>
    <submittedName>
        <fullName evidence="6">LysR family transcriptional regulator</fullName>
    </submittedName>
</protein>
<evidence type="ECO:0000256" key="2">
    <source>
        <dbReference type="ARBA" id="ARBA00023015"/>
    </source>
</evidence>
<sequence length="296" mass="32302">MDWRAMPSLNSLRAFAAVAETKSLSAAGRQLNVTHAAVSQQVRALEAHFGCALVAREGRGVALTPEGEQLFQGVQSGFEKILATVELLLGANAGRPLNVSTTPTFAVSWLMPRISDFRNTHPDVELSINPTADVVTLEPGGVDLAIRYGSGNWPGLESEMLVASNYVVVGATCLVGDAPDFKPEDLLRFPWLQELGTNELALWLKEQGVVPNKKLNISNLPGYMILDGVRRGYGITAMSKVFVQSEIEAGTLRVLFEDIRSEGSGYHIVTRPGIQREPVKAFLRWLRSMRDEQEGA</sequence>
<evidence type="ECO:0000256" key="4">
    <source>
        <dbReference type="ARBA" id="ARBA00023163"/>
    </source>
</evidence>
<dbReference type="Gene3D" id="1.10.10.10">
    <property type="entry name" value="Winged helix-like DNA-binding domain superfamily/Winged helix DNA-binding domain"/>
    <property type="match status" value="1"/>
</dbReference>
<keyword evidence="3" id="KW-0238">DNA-binding</keyword>
<accession>A0A939EC76</accession>
<keyword evidence="4" id="KW-0804">Transcription</keyword>
<dbReference type="GO" id="GO:0003700">
    <property type="term" value="F:DNA-binding transcription factor activity"/>
    <property type="evidence" value="ECO:0007669"/>
    <property type="project" value="InterPro"/>
</dbReference>
<dbReference type="FunFam" id="1.10.10.10:FF:000001">
    <property type="entry name" value="LysR family transcriptional regulator"/>
    <property type="match status" value="1"/>
</dbReference>
<dbReference type="GO" id="GO:0043565">
    <property type="term" value="F:sequence-specific DNA binding"/>
    <property type="evidence" value="ECO:0007669"/>
    <property type="project" value="TreeGrafter"/>
</dbReference>
<dbReference type="InterPro" id="IPR058163">
    <property type="entry name" value="LysR-type_TF_proteobact-type"/>
</dbReference>
<proteinExistence type="inferred from homology"/>
<dbReference type="Gene3D" id="3.40.190.10">
    <property type="entry name" value="Periplasmic binding protein-like II"/>
    <property type="match status" value="2"/>
</dbReference>
<name>A0A939EC76_9HYPH</name>
<dbReference type="Pfam" id="PF03466">
    <property type="entry name" value="LysR_substrate"/>
    <property type="match status" value="1"/>
</dbReference>
<dbReference type="SUPFAM" id="SSF53850">
    <property type="entry name" value="Periplasmic binding protein-like II"/>
    <property type="match status" value="1"/>
</dbReference>
<evidence type="ECO:0000256" key="3">
    <source>
        <dbReference type="ARBA" id="ARBA00023125"/>
    </source>
</evidence>
<dbReference type="PANTHER" id="PTHR30537:SF26">
    <property type="entry name" value="GLYCINE CLEAVAGE SYSTEM TRANSCRIPTIONAL ACTIVATOR"/>
    <property type="match status" value="1"/>
</dbReference>
<evidence type="ECO:0000313" key="7">
    <source>
        <dbReference type="Proteomes" id="UP000664096"/>
    </source>
</evidence>
<evidence type="ECO:0000256" key="1">
    <source>
        <dbReference type="ARBA" id="ARBA00009437"/>
    </source>
</evidence>
<dbReference type="Proteomes" id="UP000664096">
    <property type="component" value="Unassembled WGS sequence"/>
</dbReference>
<evidence type="ECO:0000259" key="5">
    <source>
        <dbReference type="PROSITE" id="PS50931"/>
    </source>
</evidence>
<gene>
    <name evidence="6" type="ORF">JF539_08005</name>
</gene>
<dbReference type="InterPro" id="IPR036388">
    <property type="entry name" value="WH-like_DNA-bd_sf"/>
</dbReference>
<dbReference type="Pfam" id="PF00126">
    <property type="entry name" value="HTH_1"/>
    <property type="match status" value="1"/>
</dbReference>
<dbReference type="InterPro" id="IPR036390">
    <property type="entry name" value="WH_DNA-bd_sf"/>
</dbReference>
<dbReference type="PANTHER" id="PTHR30537">
    <property type="entry name" value="HTH-TYPE TRANSCRIPTIONAL REGULATOR"/>
    <property type="match status" value="1"/>
</dbReference>
<keyword evidence="2" id="KW-0805">Transcription regulation</keyword>
<feature type="domain" description="HTH lysR-type" evidence="5">
    <location>
        <begin position="7"/>
        <end position="64"/>
    </location>
</feature>
<dbReference type="GO" id="GO:0006351">
    <property type="term" value="P:DNA-templated transcription"/>
    <property type="evidence" value="ECO:0007669"/>
    <property type="project" value="TreeGrafter"/>
</dbReference>
<dbReference type="PROSITE" id="PS50931">
    <property type="entry name" value="HTH_LYSR"/>
    <property type="match status" value="1"/>
</dbReference>
<organism evidence="6 7">
    <name type="scientific">Roseibium aggregatum</name>
    <dbReference type="NCBI Taxonomy" id="187304"/>
    <lineage>
        <taxon>Bacteria</taxon>
        <taxon>Pseudomonadati</taxon>
        <taxon>Pseudomonadota</taxon>
        <taxon>Alphaproteobacteria</taxon>
        <taxon>Hyphomicrobiales</taxon>
        <taxon>Stappiaceae</taxon>
        <taxon>Roseibium</taxon>
    </lineage>
</organism>
<dbReference type="SUPFAM" id="SSF46785">
    <property type="entry name" value="Winged helix' DNA-binding domain"/>
    <property type="match status" value="1"/>
</dbReference>
<comment type="similarity">
    <text evidence="1">Belongs to the LysR transcriptional regulatory family.</text>
</comment>
<comment type="caution">
    <text evidence="6">The sequence shown here is derived from an EMBL/GenBank/DDBJ whole genome shotgun (WGS) entry which is preliminary data.</text>
</comment>
<dbReference type="InterPro" id="IPR005119">
    <property type="entry name" value="LysR_subst-bd"/>
</dbReference>